<proteinExistence type="predicted"/>
<evidence type="ECO:0008006" key="3">
    <source>
        <dbReference type="Google" id="ProtNLM"/>
    </source>
</evidence>
<evidence type="ECO:0000313" key="2">
    <source>
        <dbReference type="Proteomes" id="UP000596074"/>
    </source>
</evidence>
<dbReference type="Proteomes" id="UP000596074">
    <property type="component" value="Chromosome"/>
</dbReference>
<protein>
    <recommendedName>
        <fullName evidence="3">Lipoprotein</fullName>
    </recommendedName>
</protein>
<dbReference type="EMBL" id="CP046056">
    <property type="protein sequence ID" value="QQD24573.1"/>
    <property type="molecule type" value="Genomic_DNA"/>
</dbReference>
<name>A0A9X7UX72_9GAMM</name>
<keyword evidence="2" id="KW-1185">Reference proteome</keyword>
<dbReference type="PROSITE" id="PS51257">
    <property type="entry name" value="PROKAR_LIPOPROTEIN"/>
    <property type="match status" value="1"/>
</dbReference>
<dbReference type="AlphaFoldDB" id="A0A9X7UX72"/>
<dbReference type="KEGG" id="vcw:GJQ55_08910"/>
<gene>
    <name evidence="1" type="ORF">GJQ55_08910</name>
</gene>
<reference evidence="1 2" key="1">
    <citation type="submission" date="2019-11" db="EMBL/GenBank/DDBJ databases">
        <title>Venatorbacter sp. nov. a predator of Campylobacter and other Gram-negative bacteria.</title>
        <authorList>
            <person name="Saeedi A."/>
            <person name="Cummings N.J."/>
            <person name="Connerton I.F."/>
            <person name="Connerton P.L."/>
        </authorList>
    </citation>
    <scope>NUCLEOTIDE SEQUENCE [LARGE SCALE GENOMIC DNA]</scope>
    <source>
        <strain evidence="1">XL5</strain>
    </source>
</reference>
<sequence>MRLTGLLALLVLLQGCSSNPLSPTGEAVYYALEKDTHLRLWADACQGISPDMRQTALLARQNWWQRNGTFVEGADFGLAYDVVQISDERVETGARLAMAVTWNIVASAEADIAERLQDAAKADAECRNVLNAYNNGDQDLRGNKRMYEELVGLQRRLQQEGTDLKLKRAAVAQSSGKVYGRSFYVVERMSQRQGCAGGEIHLLKNSWPNEVYEARCPDGSYLLVRCEWGNCRFTD</sequence>
<evidence type="ECO:0000313" key="1">
    <source>
        <dbReference type="EMBL" id="QQD24573.1"/>
    </source>
</evidence>
<accession>A0A9X7UX72</accession>
<organism evidence="1 2">
    <name type="scientific">Venatoribacter cucullus</name>
    <dbReference type="NCBI Taxonomy" id="2661630"/>
    <lineage>
        <taxon>Bacteria</taxon>
        <taxon>Pseudomonadati</taxon>
        <taxon>Pseudomonadota</taxon>
        <taxon>Gammaproteobacteria</taxon>
        <taxon>Oceanospirillales</taxon>
        <taxon>Oceanospirillaceae</taxon>
        <taxon>Venatoribacter</taxon>
    </lineage>
</organism>
<dbReference type="RefSeq" id="WP_228344631.1">
    <property type="nucleotide sequence ID" value="NZ_CP046056.1"/>
</dbReference>